<evidence type="ECO:0000313" key="3">
    <source>
        <dbReference type="Proteomes" id="UP000288805"/>
    </source>
</evidence>
<feature type="coiled-coil region" evidence="1">
    <location>
        <begin position="98"/>
        <end position="147"/>
    </location>
</feature>
<dbReference type="PANTHER" id="PTHR37214">
    <property type="entry name" value="CYTOMEGALOVIRUS UL139 PROTEIN"/>
    <property type="match status" value="1"/>
</dbReference>
<gene>
    <name evidence="2" type="ORF">CK203_036499</name>
</gene>
<accession>A0A438HZS1</accession>
<sequence>MALSSAFRERLEQMEHSRNQRLSLLQAEKDLQANKSQVLAAKFANVRAMERRCLVLEQKIASQNFKISATRSEIESLVSKYNLDLQQLRVLKSEVCELEELENEKERFYGLKESEMKEFNAQVERFVLECRKQVEELRNRLNEVNEDSMLVVLSFYPKASNLRSLPQGLMPNSRLVNEMHKINFVTFFQLKLRFMDPQGKNRYLDNSQIAAAEMRKSELLAEKENLDRSLATNYQIRAQLQKQLQNILIMQNQKRMKLTQFPDRSSNSKS</sequence>
<name>A0A438HZS1_VITVI</name>
<dbReference type="Pfam" id="PF12507">
    <property type="entry name" value="HCMV_UL139"/>
    <property type="match status" value="1"/>
</dbReference>
<organism evidence="2 3">
    <name type="scientific">Vitis vinifera</name>
    <name type="common">Grape</name>
    <dbReference type="NCBI Taxonomy" id="29760"/>
    <lineage>
        <taxon>Eukaryota</taxon>
        <taxon>Viridiplantae</taxon>
        <taxon>Streptophyta</taxon>
        <taxon>Embryophyta</taxon>
        <taxon>Tracheophyta</taxon>
        <taxon>Spermatophyta</taxon>
        <taxon>Magnoliopsida</taxon>
        <taxon>eudicotyledons</taxon>
        <taxon>Gunneridae</taxon>
        <taxon>Pentapetalae</taxon>
        <taxon>rosids</taxon>
        <taxon>Vitales</taxon>
        <taxon>Vitaceae</taxon>
        <taxon>Viteae</taxon>
        <taxon>Vitis</taxon>
    </lineage>
</organism>
<dbReference type="Proteomes" id="UP000288805">
    <property type="component" value="Unassembled WGS sequence"/>
</dbReference>
<dbReference type="InterPro" id="IPR021042">
    <property type="entry name" value="Herpes_UL139_cytomegalovirus"/>
</dbReference>
<reference evidence="2 3" key="1">
    <citation type="journal article" date="2018" name="PLoS Genet.">
        <title>Population sequencing reveals clonal diversity and ancestral inbreeding in the grapevine cultivar Chardonnay.</title>
        <authorList>
            <person name="Roach M.J."/>
            <person name="Johnson D.L."/>
            <person name="Bohlmann J."/>
            <person name="van Vuuren H.J."/>
            <person name="Jones S.J."/>
            <person name="Pretorius I.S."/>
            <person name="Schmidt S.A."/>
            <person name="Borneman A.R."/>
        </authorList>
    </citation>
    <scope>NUCLEOTIDE SEQUENCE [LARGE SCALE GENOMIC DNA]</scope>
    <source>
        <strain evidence="3">cv. Chardonnay</strain>
        <tissue evidence="2">Leaf</tissue>
    </source>
</reference>
<keyword evidence="1" id="KW-0175">Coiled coil</keyword>
<evidence type="ECO:0000313" key="2">
    <source>
        <dbReference type="EMBL" id="RVW89951.1"/>
    </source>
</evidence>
<dbReference type="AlphaFoldDB" id="A0A438HZS1"/>
<dbReference type="PANTHER" id="PTHR37214:SF2">
    <property type="entry name" value="CYTOMEGALOVIRUS UL139 PROTEIN"/>
    <property type="match status" value="1"/>
</dbReference>
<evidence type="ECO:0000256" key="1">
    <source>
        <dbReference type="SAM" id="Coils"/>
    </source>
</evidence>
<dbReference type="EMBL" id="QGNW01000159">
    <property type="protein sequence ID" value="RVW89951.1"/>
    <property type="molecule type" value="Genomic_DNA"/>
</dbReference>
<proteinExistence type="predicted"/>
<protein>
    <submittedName>
        <fullName evidence="2">Uncharacterized protein</fullName>
    </submittedName>
</protein>
<comment type="caution">
    <text evidence="2">The sequence shown here is derived from an EMBL/GenBank/DDBJ whole genome shotgun (WGS) entry which is preliminary data.</text>
</comment>